<evidence type="ECO:0000259" key="10">
    <source>
        <dbReference type="PROSITE" id="PS50011"/>
    </source>
</evidence>
<keyword evidence="3" id="KW-0597">Phosphoprotein</keyword>
<dbReference type="InterPro" id="IPR000719">
    <property type="entry name" value="Prot_kinase_dom"/>
</dbReference>
<evidence type="ECO:0000256" key="4">
    <source>
        <dbReference type="ARBA" id="ARBA00022679"/>
    </source>
</evidence>
<dbReference type="InterPro" id="IPR011009">
    <property type="entry name" value="Kinase-like_dom_sf"/>
</dbReference>
<evidence type="ECO:0000313" key="11">
    <source>
        <dbReference type="EMBL" id="PRP80686.1"/>
    </source>
</evidence>
<dbReference type="InterPro" id="IPR017441">
    <property type="entry name" value="Protein_kinase_ATP_BS"/>
</dbReference>
<dbReference type="FunFam" id="1.10.510.10:FF:000104">
    <property type="entry name" value="serine/threonine-protein kinase MAK isoform X1"/>
    <property type="match status" value="1"/>
</dbReference>
<dbReference type="FunFam" id="3.30.200.20:FF:000335">
    <property type="entry name" value="Serine/threonine-protein kinase MHK"/>
    <property type="match status" value="1"/>
</dbReference>
<dbReference type="FunCoup" id="A0A2P6N9Q0">
    <property type="interactions" value="11"/>
</dbReference>
<evidence type="ECO:0000313" key="12">
    <source>
        <dbReference type="Proteomes" id="UP000241769"/>
    </source>
</evidence>
<evidence type="ECO:0000256" key="5">
    <source>
        <dbReference type="ARBA" id="ARBA00022741"/>
    </source>
</evidence>
<dbReference type="SUPFAM" id="SSF56112">
    <property type="entry name" value="Protein kinase-like (PK-like)"/>
    <property type="match status" value="1"/>
</dbReference>
<evidence type="ECO:0000256" key="6">
    <source>
        <dbReference type="ARBA" id="ARBA00022777"/>
    </source>
</evidence>
<dbReference type="PANTHER" id="PTHR24055">
    <property type="entry name" value="MITOGEN-ACTIVATED PROTEIN KINASE"/>
    <property type="match status" value="1"/>
</dbReference>
<evidence type="ECO:0000256" key="3">
    <source>
        <dbReference type="ARBA" id="ARBA00022553"/>
    </source>
</evidence>
<reference evidence="11 12" key="1">
    <citation type="journal article" date="2018" name="Genome Biol. Evol.">
        <title>Multiple Roots of Fruiting Body Formation in Amoebozoa.</title>
        <authorList>
            <person name="Hillmann F."/>
            <person name="Forbes G."/>
            <person name="Novohradska S."/>
            <person name="Ferling I."/>
            <person name="Riege K."/>
            <person name="Groth M."/>
            <person name="Westermann M."/>
            <person name="Marz M."/>
            <person name="Spaller T."/>
            <person name="Winckler T."/>
            <person name="Schaap P."/>
            <person name="Glockner G."/>
        </authorList>
    </citation>
    <scope>NUCLEOTIDE SEQUENCE [LARGE SCALE GENOMIC DNA]</scope>
    <source>
        <strain evidence="11 12">Jena</strain>
    </source>
</reference>
<evidence type="ECO:0000256" key="7">
    <source>
        <dbReference type="ARBA" id="ARBA00022840"/>
    </source>
</evidence>
<keyword evidence="2" id="KW-0723">Serine/threonine-protein kinase</keyword>
<feature type="binding site" evidence="8">
    <location>
        <position position="95"/>
    </location>
    <ligand>
        <name>ATP</name>
        <dbReference type="ChEBI" id="CHEBI:30616"/>
    </ligand>
</feature>
<protein>
    <submittedName>
        <fullName evidence="11">Mitogen-activated protein kinase</fullName>
    </submittedName>
</protein>
<proteinExistence type="inferred from homology"/>
<name>A0A2P6N9Q0_9EUKA</name>
<dbReference type="Gene3D" id="3.30.200.20">
    <property type="entry name" value="Phosphorylase Kinase, domain 1"/>
    <property type="match status" value="1"/>
</dbReference>
<evidence type="ECO:0000256" key="2">
    <source>
        <dbReference type="ARBA" id="ARBA00022527"/>
    </source>
</evidence>
<dbReference type="InParanoid" id="A0A2P6N9Q0"/>
<dbReference type="SMART" id="SM00220">
    <property type="entry name" value="S_TKc"/>
    <property type="match status" value="1"/>
</dbReference>
<gene>
    <name evidence="11" type="ORF">PROFUN_11645</name>
</gene>
<keyword evidence="12" id="KW-1185">Reference proteome</keyword>
<dbReference type="CDD" id="cd07830">
    <property type="entry name" value="STKc_MAK_like"/>
    <property type="match status" value="1"/>
</dbReference>
<keyword evidence="5 8" id="KW-0547">Nucleotide-binding</keyword>
<dbReference type="Gene3D" id="1.10.510.10">
    <property type="entry name" value="Transferase(Phosphotransferase) domain 1"/>
    <property type="match status" value="1"/>
</dbReference>
<dbReference type="PROSITE" id="PS00107">
    <property type="entry name" value="PROTEIN_KINASE_ATP"/>
    <property type="match status" value="1"/>
</dbReference>
<dbReference type="GO" id="GO:0005524">
    <property type="term" value="F:ATP binding"/>
    <property type="evidence" value="ECO:0007669"/>
    <property type="project" value="UniProtKB-UniRule"/>
</dbReference>
<evidence type="ECO:0000256" key="9">
    <source>
        <dbReference type="SAM" id="MobiDB-lite"/>
    </source>
</evidence>
<organism evidence="11 12">
    <name type="scientific">Planoprotostelium fungivorum</name>
    <dbReference type="NCBI Taxonomy" id="1890364"/>
    <lineage>
        <taxon>Eukaryota</taxon>
        <taxon>Amoebozoa</taxon>
        <taxon>Evosea</taxon>
        <taxon>Variosea</taxon>
        <taxon>Cavosteliida</taxon>
        <taxon>Cavosteliaceae</taxon>
        <taxon>Planoprotostelium</taxon>
    </lineage>
</organism>
<keyword evidence="6 11" id="KW-0418">Kinase</keyword>
<dbReference type="GO" id="GO:0004674">
    <property type="term" value="F:protein serine/threonine kinase activity"/>
    <property type="evidence" value="ECO:0007669"/>
    <property type="project" value="UniProtKB-KW"/>
</dbReference>
<sequence length="538" mass="59381">MSKGFTARTVEVPINRQILRNRTLMSVSLLFSARAPPETNNGCTHPVWAPSEPGARTAQADMNRYKIGKQLGDGAYGTVIKAVSIDSNETVAIKKMKKKFKTWEECLQLREIKSLKKLSHPHIVKLKEVIRDNEELFFVFEFADSDLYHIMKDQTLTEAKIRLFMFQILQALAYMHKHGFFHRDLKPENILAIKDQLKIADFGLAREIRSRPPYTEYVSTRWYRAPELLLRSPTYNSPIDLWAVGAIMAELYMGRALFPGSTEADQIFKIVSVLGTPTPQLWQEGQKLAQNMNFKFPQMTKTSLATLMPTASSDAISLIGDLLQYDPKKRPTASQALSHPYFASLVPLSSARSGTPDTLLTGGPLQTAASAPSSHPKSEDGDRSASPLKNANSTDYPFGGNLSPKPSTFPLTHKFPAYVAQRDDNNKSHEKNTMANGVNHSTSFKSSNHTNNQQGPLEVEGRSFGVAGPRSGQGSSATLAGSKVMSATHRSTQAKPSYGFISSSATMMTAGQQAGVASLYKEQPGGYSFGNRGYNRKF</sequence>
<dbReference type="Pfam" id="PF00069">
    <property type="entry name" value="Pkinase"/>
    <property type="match status" value="1"/>
</dbReference>
<dbReference type="InterPro" id="IPR050117">
    <property type="entry name" value="MAPK"/>
</dbReference>
<feature type="domain" description="Protein kinase" evidence="10">
    <location>
        <begin position="65"/>
        <end position="342"/>
    </location>
</feature>
<dbReference type="OrthoDB" id="2158884at2759"/>
<dbReference type="STRING" id="1890364.A0A2P6N9Q0"/>
<feature type="compositionally biased region" description="Basic and acidic residues" evidence="9">
    <location>
        <begin position="422"/>
        <end position="432"/>
    </location>
</feature>
<comment type="caution">
    <text evidence="11">The sequence shown here is derived from an EMBL/GenBank/DDBJ whole genome shotgun (WGS) entry which is preliminary data.</text>
</comment>
<accession>A0A2P6N9Q0</accession>
<evidence type="ECO:0000256" key="1">
    <source>
        <dbReference type="ARBA" id="ARBA00006485"/>
    </source>
</evidence>
<keyword evidence="4" id="KW-0808">Transferase</keyword>
<dbReference type="EMBL" id="MDYQ01000141">
    <property type="protein sequence ID" value="PRP80686.1"/>
    <property type="molecule type" value="Genomic_DNA"/>
</dbReference>
<feature type="region of interest" description="Disordered" evidence="9">
    <location>
        <begin position="422"/>
        <end position="480"/>
    </location>
</feature>
<dbReference type="AlphaFoldDB" id="A0A2P6N9Q0"/>
<dbReference type="Proteomes" id="UP000241769">
    <property type="component" value="Unassembled WGS sequence"/>
</dbReference>
<keyword evidence="7 8" id="KW-0067">ATP-binding</keyword>
<evidence type="ECO:0000256" key="8">
    <source>
        <dbReference type="PROSITE-ProRule" id="PRU10141"/>
    </source>
</evidence>
<feature type="compositionally biased region" description="Polar residues" evidence="9">
    <location>
        <begin position="433"/>
        <end position="455"/>
    </location>
</feature>
<dbReference type="PROSITE" id="PS50011">
    <property type="entry name" value="PROTEIN_KINASE_DOM"/>
    <property type="match status" value="1"/>
</dbReference>
<feature type="region of interest" description="Disordered" evidence="9">
    <location>
        <begin position="354"/>
        <end position="409"/>
    </location>
</feature>
<comment type="similarity">
    <text evidence="1">Belongs to the protein kinase superfamily. CMGC Ser/Thr protein kinase family. CDC2/CDKX subfamily.</text>
</comment>